<accession>F7ZKK9</accession>
<sequence length="201" mass="23210">MKEALHALENSDLPVRKTILRARWFVSSFREFLASLEHETGKTLSLDEAKLLQAFSAWFRSFEAQKFKAQEHRLEYVTFAAGLMLREMVRFAPVTAQEDEGERDQPATFWPEGYLYVSFCLAVRDAVIEQDFSLSADTAPKLGDLRTWWSFRENVNEDVNLAIGFFEDFVGETPNWTMPGLFTPGRMRKQLDDTGQPRKLT</sequence>
<dbReference type="HOGENOM" id="CLU_112429_0_0_5"/>
<feature type="compositionally biased region" description="Basic and acidic residues" evidence="1">
    <location>
        <begin position="189"/>
        <end position="201"/>
    </location>
</feature>
<gene>
    <name evidence="2" type="ordered locus">RLO149_c032720</name>
</gene>
<evidence type="ECO:0000313" key="3">
    <source>
        <dbReference type="Proteomes" id="UP000001353"/>
    </source>
</evidence>
<dbReference type="KEGG" id="rli:RLO149_c032720"/>
<dbReference type="eggNOG" id="COG0637">
    <property type="taxonomic scope" value="Bacteria"/>
</dbReference>
<dbReference type="RefSeq" id="WP_013963131.1">
    <property type="nucleotide sequence ID" value="NC_015730.1"/>
</dbReference>
<name>F7ZKK9_ROSLO</name>
<keyword evidence="3" id="KW-1185">Reference proteome</keyword>
<dbReference type="EMBL" id="CP002623">
    <property type="protein sequence ID" value="AEI95223.1"/>
    <property type="molecule type" value="Genomic_DNA"/>
</dbReference>
<protein>
    <submittedName>
        <fullName evidence="2">Uncharacterized protein</fullName>
    </submittedName>
</protein>
<reference evidence="2 3" key="1">
    <citation type="journal article" date="2011" name="BMC Genomics">
        <title>Comparative genome analysis and genome-guided physiological analysis of Roseobacter litoralis.</title>
        <authorList>
            <person name="Kalhoefer D."/>
            <person name="Thole S."/>
            <person name="Voget S."/>
            <person name="Lehmann R."/>
            <person name="Liesegang H."/>
            <person name="Wollher A."/>
            <person name="Daniel R."/>
            <person name="Simon M."/>
            <person name="Brinkhoff T."/>
        </authorList>
    </citation>
    <scope>NUCLEOTIDE SEQUENCE [LARGE SCALE GENOMIC DNA]</scope>
    <source>
        <strain evidence="3">ATCC 49566 / DSM 6996 / JCM 21268 / NBRC 15278 / OCh 149</strain>
    </source>
</reference>
<evidence type="ECO:0000256" key="1">
    <source>
        <dbReference type="SAM" id="MobiDB-lite"/>
    </source>
</evidence>
<dbReference type="STRING" id="391595.RLO149_c032720"/>
<organism evidence="2 3">
    <name type="scientific">Roseobacter litoralis (strain ATCC 49566 / DSM 6996 / JCM 21268 / NBRC 15278 / OCh 149)</name>
    <dbReference type="NCBI Taxonomy" id="391595"/>
    <lineage>
        <taxon>Bacteria</taxon>
        <taxon>Pseudomonadati</taxon>
        <taxon>Pseudomonadota</taxon>
        <taxon>Alphaproteobacteria</taxon>
        <taxon>Rhodobacterales</taxon>
        <taxon>Roseobacteraceae</taxon>
        <taxon>Roseobacter</taxon>
    </lineage>
</organism>
<feature type="region of interest" description="Disordered" evidence="1">
    <location>
        <begin position="181"/>
        <end position="201"/>
    </location>
</feature>
<proteinExistence type="predicted"/>
<evidence type="ECO:0000313" key="2">
    <source>
        <dbReference type="EMBL" id="AEI95223.1"/>
    </source>
</evidence>
<dbReference type="AlphaFoldDB" id="F7ZKK9"/>
<dbReference type="Proteomes" id="UP000001353">
    <property type="component" value="Chromosome"/>
</dbReference>